<dbReference type="OrthoDB" id="4187154at2759"/>
<evidence type="ECO:0000313" key="8">
    <source>
        <dbReference type="Proteomes" id="UP000286415"/>
    </source>
</evidence>
<feature type="region of interest" description="Disordered" evidence="5">
    <location>
        <begin position="196"/>
        <end position="251"/>
    </location>
</feature>
<accession>A0A8T1M1R7</accession>
<feature type="region of interest" description="Disordered" evidence="5">
    <location>
        <begin position="1622"/>
        <end position="1653"/>
    </location>
</feature>
<evidence type="ECO:0000259" key="6">
    <source>
        <dbReference type="PROSITE" id="PS50071"/>
    </source>
</evidence>
<feature type="compositionally biased region" description="Low complexity" evidence="5">
    <location>
        <begin position="588"/>
        <end position="603"/>
    </location>
</feature>
<feature type="compositionally biased region" description="Polar residues" evidence="5">
    <location>
        <begin position="235"/>
        <end position="251"/>
    </location>
</feature>
<dbReference type="Gene3D" id="3.30.160.60">
    <property type="entry name" value="Classic Zinc Finger"/>
    <property type="match status" value="1"/>
</dbReference>
<comment type="caution">
    <text evidence="7">The sequence shown here is derived from an EMBL/GenBank/DDBJ whole genome shotgun (WGS) entry which is preliminary data.</text>
</comment>
<sequence length="1735" mass="178902">MLSLEVWDSRQMDQLHDPILKQYITSMALSNSILKHTSSDNFCVIKNDSALLHPASKTVSLYLTRVPHSQSSYVHVLRCNTCDYLTLNPATLKEHVRNKHPSSLGFWTYSCLQCSSMSTEKSLMEEHLKLYHRQNDGLSGKLIERFHDPTAAEPQNTAVSITGAAIPFDMTGTPSFPGSLTVNLVNAVQSPGKVQAITPSIQSPNKTNASTLISSSPSLNGSPPSVASHSAAEAQDNSADDISQKTQPFSSISPCETGVFSSASSACAVSGSRRRKATTPGRICPQASTSVDHNSCLEDDVKHADDDSDHTKSDESAIDMEGSITDHTPISHKRAASFDESGVDSADAVDEPTTPTRPRSPKRPCTVDLTKSQSNQTVPLILSIGNTTSDLPSNIPSMGLNKPILPNITVCSQPMGSVSSANPVMGQLIPISGLPEHLLCGISTALLGGAGNPTTNTQITSATNTSGSLISLPMLENQINMTTPNASSTWLLTNQPTGLTASLQTANGASQPTLFMPVPAALGDANMKPFSTQLVEMNSNGVMAGSQSTNLLRVTDLLELLKSFGAAGGLVSSINVPVSTATLNTTVTTPASTSSVNGTGSTVLYTTSNQPGPQTVASSLPTSTSSPGSRNLVNLVTSLTGTNPISTPSTMASTANAISPSLLFNQLVMAAVAAANSSTNGAIPSPNQLSDSTVVVTSGANRLPDTVPPEQALDMSVRSGTIPLGVPVSISIGPGLAKSSEGTGHSMSKVTEATEARSVITLPFRQDQTNIASLQGVMEALTAALKGGMKQRTSQTPDVVSSNTLSNSANCAAINTRSNSPGSVSKINTGSPTDHATSSHSALIRPQTTEVESVLNGSAAKTSLTTSHSILLPFVAQNLETASTVSGFPDESIDSGDPRPSTTQTVPSAPYHLTSSTTTTSPPPQMVSLAQLQAIMSAMANNGSISVTTPLVNALAATTSTTSTSQSVNLSSTNTAQGASTNVQNSSLLSANQVLLNASSLSSGTTGVIPLTDPNGTLLASASLANATGTLSLTATSGSPVSTAAIFSSNTGPTTVCTTPLTIGGLKNIQLTSGTEGLSLAGIISGAHAQAGQLHPTLVSNPALINLISSTGRPLTSQANVPLTSAAAVRLLNSLNNLTPSNGLLTAANTTASTTTPSMITSSSVPTGTLLGGVGLTGGSTLNWLDSSQALFAAAAAAASGNVNQISFNTLRGPTISGAIGTPRPLGANGSFIGLLDPRTGLQLRVADISGISSTLTSSLSASNELGNCLGSSGLSTTTSVFTHSMDDPAALRPIEPHAIGAGELRRKVTENDHFTKSGDLETASPYDTHLDDDWDSGHDDSVKIQNDLKTIYSSGIKTDPLADSAGSSPNLTSITSTLLSAVNRRNNSTSRSPLISGSSRRGVGSLGDPLQPGRPHRQNFTPTQNRILTEWYQTHQSKPYPSTDDTKELAIISGLSYSQVKKWFANKRARSSSSGLPKPTPPMAPDSSPDPSAAAAIVAAAMAAATSEVSTTDNAHYVNSVGRTTTPDSLTQAAATLVNNTNYREEAALGSEEGAHVGDLSVTQSCGSVGMASSTCTDDDDPPLTVVLETKVNTYKSPEQLDHDSGAPAEPICLEPIQDALTSTNSDHSPSDPVKPKSTNSGTADSAASPPTLQVHLTPRMISPQNAGMINSGYDSVELPDEANLPEEIPSSSSNDCATSQSSPCTQEVQARQETLRCPKSKGIRNRGVTLDAS</sequence>
<dbReference type="Proteomes" id="UP000286415">
    <property type="component" value="Unassembled WGS sequence"/>
</dbReference>
<feature type="region of interest" description="Disordered" evidence="5">
    <location>
        <begin position="266"/>
        <end position="368"/>
    </location>
</feature>
<evidence type="ECO:0000256" key="5">
    <source>
        <dbReference type="SAM" id="MobiDB-lite"/>
    </source>
</evidence>
<dbReference type="InterPro" id="IPR013087">
    <property type="entry name" value="Znf_C2H2_type"/>
</dbReference>
<evidence type="ECO:0000256" key="2">
    <source>
        <dbReference type="ARBA" id="ARBA00023155"/>
    </source>
</evidence>
<keyword evidence="2 4" id="KW-0371">Homeobox</keyword>
<dbReference type="GO" id="GO:0005634">
    <property type="term" value="C:nucleus"/>
    <property type="evidence" value="ECO:0007669"/>
    <property type="project" value="UniProtKB-SubCell"/>
</dbReference>
<dbReference type="InterPro" id="IPR009057">
    <property type="entry name" value="Homeodomain-like_sf"/>
</dbReference>
<name>A0A8T1M1R7_CLOSI</name>
<feature type="compositionally biased region" description="Low complexity" evidence="5">
    <location>
        <begin position="1397"/>
        <end position="1408"/>
    </location>
</feature>
<feature type="compositionally biased region" description="Polar residues" evidence="5">
    <location>
        <begin position="1638"/>
        <end position="1653"/>
    </location>
</feature>
<gene>
    <name evidence="7" type="ORF">CSKR_107282</name>
</gene>
<evidence type="ECO:0000256" key="3">
    <source>
        <dbReference type="ARBA" id="ARBA00023242"/>
    </source>
</evidence>
<feature type="domain" description="Homeobox" evidence="6">
    <location>
        <begin position="1412"/>
        <end position="1475"/>
    </location>
</feature>
<dbReference type="SMART" id="SM00389">
    <property type="entry name" value="HOX"/>
    <property type="match status" value="1"/>
</dbReference>
<dbReference type="SMART" id="SM00355">
    <property type="entry name" value="ZnF_C2H2"/>
    <property type="match status" value="2"/>
</dbReference>
<organism evidence="7 8">
    <name type="scientific">Clonorchis sinensis</name>
    <name type="common">Chinese liver fluke</name>
    <dbReference type="NCBI Taxonomy" id="79923"/>
    <lineage>
        <taxon>Eukaryota</taxon>
        <taxon>Metazoa</taxon>
        <taxon>Spiralia</taxon>
        <taxon>Lophotrochozoa</taxon>
        <taxon>Platyhelminthes</taxon>
        <taxon>Trematoda</taxon>
        <taxon>Digenea</taxon>
        <taxon>Opisthorchiida</taxon>
        <taxon>Opisthorchiata</taxon>
        <taxon>Opisthorchiidae</taxon>
        <taxon>Clonorchis</taxon>
    </lineage>
</organism>
<dbReference type="InterPro" id="IPR050224">
    <property type="entry name" value="TALE_homeobox"/>
</dbReference>
<dbReference type="SUPFAM" id="SSF46689">
    <property type="entry name" value="Homeodomain-like"/>
    <property type="match status" value="1"/>
</dbReference>
<feature type="compositionally biased region" description="Polar residues" evidence="5">
    <location>
        <begin position="197"/>
        <end position="213"/>
    </location>
</feature>
<keyword evidence="8" id="KW-1185">Reference proteome</keyword>
<feature type="region of interest" description="Disordered" evidence="5">
    <location>
        <begin position="889"/>
        <end position="924"/>
    </location>
</feature>
<dbReference type="PROSITE" id="PS50071">
    <property type="entry name" value="HOMEOBOX_2"/>
    <property type="match status" value="1"/>
</dbReference>
<feature type="compositionally biased region" description="Polar residues" evidence="5">
    <location>
        <begin position="1691"/>
        <end position="1714"/>
    </location>
</feature>
<keyword evidence="1 4" id="KW-0238">DNA-binding</keyword>
<feature type="region of interest" description="Disordered" evidence="5">
    <location>
        <begin position="588"/>
        <end position="630"/>
    </location>
</feature>
<comment type="subcellular location">
    <subcellularLocation>
        <location evidence="4">Nucleus</location>
    </subcellularLocation>
</comment>
<feature type="region of interest" description="Disordered" evidence="5">
    <location>
        <begin position="1470"/>
        <end position="1492"/>
    </location>
</feature>
<dbReference type="EMBL" id="NIRI02000056">
    <property type="protein sequence ID" value="KAG5443324.1"/>
    <property type="molecule type" value="Genomic_DNA"/>
</dbReference>
<dbReference type="CDD" id="cd00086">
    <property type="entry name" value="homeodomain"/>
    <property type="match status" value="1"/>
</dbReference>
<dbReference type="Pfam" id="PF05920">
    <property type="entry name" value="Homeobox_KN"/>
    <property type="match status" value="1"/>
</dbReference>
<feature type="compositionally biased region" description="Polar residues" evidence="5">
    <location>
        <begin position="1384"/>
        <end position="1396"/>
    </location>
</feature>
<feature type="compositionally biased region" description="Polar residues" evidence="5">
    <location>
        <begin position="604"/>
        <end position="617"/>
    </location>
</feature>
<reference evidence="7 8" key="2">
    <citation type="journal article" date="2021" name="Genomics">
        <title>High-quality reference genome for Clonorchis sinensis.</title>
        <authorList>
            <person name="Young N.D."/>
            <person name="Stroehlein A.J."/>
            <person name="Kinkar L."/>
            <person name="Wang T."/>
            <person name="Sohn W.M."/>
            <person name="Chang B.C.H."/>
            <person name="Kaur P."/>
            <person name="Weisz D."/>
            <person name="Dudchenko O."/>
            <person name="Aiden E.L."/>
            <person name="Korhonen P.K."/>
            <person name="Gasser R.B."/>
        </authorList>
    </citation>
    <scope>NUCLEOTIDE SEQUENCE [LARGE SCALE GENOMIC DNA]</scope>
    <source>
        <strain evidence="7">Cs-k2</strain>
    </source>
</reference>
<dbReference type="GO" id="GO:0006355">
    <property type="term" value="P:regulation of DNA-templated transcription"/>
    <property type="evidence" value="ECO:0007669"/>
    <property type="project" value="InterPro"/>
</dbReference>
<feature type="compositionally biased region" description="Basic and acidic residues" evidence="5">
    <location>
        <begin position="295"/>
        <end position="315"/>
    </location>
</feature>
<dbReference type="InterPro" id="IPR001356">
    <property type="entry name" value="HD"/>
</dbReference>
<reference evidence="7 8" key="1">
    <citation type="journal article" date="2018" name="Biotechnol. Adv.">
        <title>Improved genomic resources and new bioinformatic workflow for the carcinogenic parasite Clonorchis sinensis: Biotechnological implications.</title>
        <authorList>
            <person name="Wang D."/>
            <person name="Korhonen P.K."/>
            <person name="Gasser R.B."/>
            <person name="Young N.D."/>
        </authorList>
    </citation>
    <scope>NUCLEOTIDE SEQUENCE [LARGE SCALE GENOMIC DNA]</scope>
    <source>
        <strain evidence="7">Cs-k2</strain>
    </source>
</reference>
<feature type="compositionally biased region" description="Low complexity" evidence="5">
    <location>
        <begin position="618"/>
        <end position="629"/>
    </location>
</feature>
<feature type="region of interest" description="Disordered" evidence="5">
    <location>
        <begin position="1384"/>
        <end position="1421"/>
    </location>
</feature>
<dbReference type="GO" id="GO:0003677">
    <property type="term" value="F:DNA binding"/>
    <property type="evidence" value="ECO:0007669"/>
    <property type="project" value="UniProtKB-UniRule"/>
</dbReference>
<evidence type="ECO:0000256" key="1">
    <source>
        <dbReference type="ARBA" id="ARBA00023125"/>
    </source>
</evidence>
<dbReference type="InterPro" id="IPR008422">
    <property type="entry name" value="KN_HD"/>
</dbReference>
<keyword evidence="3 4" id="KW-0539">Nucleus</keyword>
<evidence type="ECO:0000313" key="7">
    <source>
        <dbReference type="EMBL" id="KAG5443324.1"/>
    </source>
</evidence>
<protein>
    <recommendedName>
        <fullName evidence="6">Homeobox domain-containing protein</fullName>
    </recommendedName>
</protein>
<feature type="region of interest" description="Disordered" evidence="5">
    <location>
        <begin position="1665"/>
        <end position="1735"/>
    </location>
</feature>
<proteinExistence type="predicted"/>
<evidence type="ECO:0000256" key="4">
    <source>
        <dbReference type="PROSITE-ProRule" id="PRU00108"/>
    </source>
</evidence>
<feature type="region of interest" description="Disordered" evidence="5">
    <location>
        <begin position="816"/>
        <end position="843"/>
    </location>
</feature>
<feature type="compositionally biased region" description="Low complexity" evidence="5">
    <location>
        <begin position="214"/>
        <end position="225"/>
    </location>
</feature>
<dbReference type="PANTHER" id="PTHR11850">
    <property type="entry name" value="HOMEOBOX PROTEIN TRANSCRIPTION FACTORS"/>
    <property type="match status" value="1"/>
</dbReference>
<dbReference type="Gene3D" id="1.10.10.60">
    <property type="entry name" value="Homeodomain-like"/>
    <property type="match status" value="1"/>
</dbReference>
<feature type="DNA-binding region" description="Homeobox" evidence="4">
    <location>
        <begin position="1414"/>
        <end position="1476"/>
    </location>
</feature>